<sequence>MIGQRSGSVVPTTWDQDFEDYGVLAERAPGTIGILQLDYGDYEQDFADSIGYRVDPDTQQIIFLYPNKDEDGIGS</sequence>
<evidence type="ECO:0000313" key="1">
    <source>
        <dbReference type="EMBL" id="MBJ6360439.1"/>
    </source>
</evidence>
<keyword evidence="2" id="KW-1185">Reference proteome</keyword>
<proteinExistence type="predicted"/>
<gene>
    <name evidence="1" type="ORF">JFN88_03760</name>
</gene>
<name>A0A934J2L4_9BACL</name>
<reference evidence="1" key="1">
    <citation type="submission" date="2020-12" db="EMBL/GenBank/DDBJ databases">
        <authorList>
            <person name="Huq M.A."/>
        </authorList>
    </citation>
    <scope>NUCLEOTIDE SEQUENCE</scope>
    <source>
        <strain evidence="1">MAHUQ-46</strain>
    </source>
</reference>
<accession>A0A934J2L4</accession>
<evidence type="ECO:0000313" key="2">
    <source>
        <dbReference type="Proteomes" id="UP000640274"/>
    </source>
</evidence>
<dbReference type="EMBL" id="JAELUP010000008">
    <property type="protein sequence ID" value="MBJ6360439.1"/>
    <property type="molecule type" value="Genomic_DNA"/>
</dbReference>
<comment type="caution">
    <text evidence="1">The sequence shown here is derived from an EMBL/GenBank/DDBJ whole genome shotgun (WGS) entry which is preliminary data.</text>
</comment>
<dbReference type="AlphaFoldDB" id="A0A934J2L4"/>
<protein>
    <submittedName>
        <fullName evidence="1">Uncharacterized protein</fullName>
    </submittedName>
</protein>
<organism evidence="1 2">
    <name type="scientific">Paenibacillus roseus</name>
    <dbReference type="NCBI Taxonomy" id="2798579"/>
    <lineage>
        <taxon>Bacteria</taxon>
        <taxon>Bacillati</taxon>
        <taxon>Bacillota</taxon>
        <taxon>Bacilli</taxon>
        <taxon>Bacillales</taxon>
        <taxon>Paenibacillaceae</taxon>
        <taxon>Paenibacillus</taxon>
    </lineage>
</organism>
<dbReference type="Proteomes" id="UP000640274">
    <property type="component" value="Unassembled WGS sequence"/>
</dbReference>
<dbReference type="RefSeq" id="WP_199017992.1">
    <property type="nucleotide sequence ID" value="NZ_JAELUP010000008.1"/>
</dbReference>